<comment type="function">
    <text evidence="5">Regulatory protein of the TOL plasmid xyl operons. XylS activates the xylXYZLTEGFJQKIH operon required for the degradation of toluene, m-xylene and p-xylene.</text>
</comment>
<accession>A0A0F4U140</accession>
<dbReference type="InterPro" id="IPR050204">
    <property type="entry name" value="AraC_XylS_family_regulators"/>
</dbReference>
<dbReference type="InterPro" id="IPR018062">
    <property type="entry name" value="HTH_AraC-typ_CS"/>
</dbReference>
<dbReference type="Proteomes" id="UP000033588">
    <property type="component" value="Unassembled WGS sequence"/>
</dbReference>
<keyword evidence="3" id="KW-0238">DNA-binding</keyword>
<evidence type="ECO:0000256" key="1">
    <source>
        <dbReference type="ARBA" id="ARBA00004496"/>
    </source>
</evidence>
<dbReference type="InterPro" id="IPR009057">
    <property type="entry name" value="Homeodomain-like_sf"/>
</dbReference>
<dbReference type="PROSITE" id="PS01124">
    <property type="entry name" value="HTH_ARAC_FAMILY_2"/>
    <property type="match status" value="1"/>
</dbReference>
<evidence type="ECO:0000259" key="6">
    <source>
        <dbReference type="PROSITE" id="PS01124"/>
    </source>
</evidence>
<dbReference type="GO" id="GO:0009893">
    <property type="term" value="P:positive regulation of metabolic process"/>
    <property type="evidence" value="ECO:0007669"/>
    <property type="project" value="UniProtKB-ARBA"/>
</dbReference>
<dbReference type="Pfam" id="PF12833">
    <property type="entry name" value="HTH_18"/>
    <property type="match status" value="1"/>
</dbReference>
<dbReference type="PROSITE" id="PS00041">
    <property type="entry name" value="HTH_ARAC_FAMILY_1"/>
    <property type="match status" value="1"/>
</dbReference>
<dbReference type="OrthoDB" id="9023142at2"/>
<evidence type="ECO:0000313" key="7">
    <source>
        <dbReference type="EMBL" id="KJZ49422.1"/>
    </source>
</evidence>
<reference evidence="7 8" key="1">
    <citation type="submission" date="2015-03" db="EMBL/GenBank/DDBJ databases">
        <title>Comparative genomics of Pseudomonas insights into diversity of traits involved in vanlence and defense.</title>
        <authorList>
            <person name="Qin Y."/>
        </authorList>
    </citation>
    <scope>NUCLEOTIDE SEQUENCE [LARGE SCALE GENOMIC DNA]</scope>
    <source>
        <strain evidence="7 8">C8</strain>
    </source>
</reference>
<gene>
    <name evidence="7" type="ORF">VC35_05350</name>
</gene>
<evidence type="ECO:0000256" key="4">
    <source>
        <dbReference type="ARBA" id="ARBA00023163"/>
    </source>
</evidence>
<feature type="domain" description="HTH araC/xylS-type" evidence="6">
    <location>
        <begin position="221"/>
        <end position="321"/>
    </location>
</feature>
<evidence type="ECO:0000256" key="5">
    <source>
        <dbReference type="ARBA" id="ARBA00037345"/>
    </source>
</evidence>
<dbReference type="Gene3D" id="1.10.10.60">
    <property type="entry name" value="Homeodomain-like"/>
    <property type="match status" value="1"/>
</dbReference>
<dbReference type="SUPFAM" id="SSF46689">
    <property type="entry name" value="Homeodomain-like"/>
    <property type="match status" value="1"/>
</dbReference>
<dbReference type="RefSeq" id="WP_046038250.1">
    <property type="nucleotide sequence ID" value="NZ_LACC01000008.1"/>
</dbReference>
<dbReference type="GO" id="GO:0003700">
    <property type="term" value="F:DNA-binding transcription factor activity"/>
    <property type="evidence" value="ECO:0007669"/>
    <property type="project" value="InterPro"/>
</dbReference>
<dbReference type="GO" id="GO:0005737">
    <property type="term" value="C:cytoplasm"/>
    <property type="evidence" value="ECO:0007669"/>
    <property type="project" value="UniProtKB-SubCell"/>
</dbReference>
<comment type="caution">
    <text evidence="7">The sequence shown here is derived from an EMBL/GenBank/DDBJ whole genome shotgun (WGS) entry which is preliminary data.</text>
</comment>
<evidence type="ECO:0000313" key="8">
    <source>
        <dbReference type="Proteomes" id="UP000033588"/>
    </source>
</evidence>
<keyword evidence="2" id="KW-0805">Transcription regulation</keyword>
<dbReference type="PATRIC" id="fig|294.132.peg.5645"/>
<dbReference type="SMART" id="SM00342">
    <property type="entry name" value="HTH_ARAC"/>
    <property type="match status" value="1"/>
</dbReference>
<dbReference type="InterPro" id="IPR035418">
    <property type="entry name" value="AraC-bd_2"/>
</dbReference>
<keyword evidence="4" id="KW-0804">Transcription</keyword>
<dbReference type="Pfam" id="PF14525">
    <property type="entry name" value="AraC_binding_2"/>
    <property type="match status" value="1"/>
</dbReference>
<dbReference type="InterPro" id="IPR018060">
    <property type="entry name" value="HTH_AraC"/>
</dbReference>
<comment type="subcellular location">
    <subcellularLocation>
        <location evidence="1">Cytoplasm</location>
    </subcellularLocation>
</comment>
<organism evidence="7 8">
    <name type="scientific">Pseudomonas fluorescens</name>
    <dbReference type="NCBI Taxonomy" id="294"/>
    <lineage>
        <taxon>Bacteria</taxon>
        <taxon>Pseudomonadati</taxon>
        <taxon>Pseudomonadota</taxon>
        <taxon>Gammaproteobacteria</taxon>
        <taxon>Pseudomonadales</taxon>
        <taxon>Pseudomonadaceae</taxon>
        <taxon>Pseudomonas</taxon>
    </lineage>
</organism>
<proteinExistence type="predicted"/>
<dbReference type="PANTHER" id="PTHR46796">
    <property type="entry name" value="HTH-TYPE TRANSCRIPTIONAL ACTIVATOR RHAS-RELATED"/>
    <property type="match status" value="1"/>
</dbReference>
<protein>
    <submittedName>
        <fullName evidence="7">AraC family transcriptional regulator</fullName>
    </submittedName>
</protein>
<evidence type="ECO:0000256" key="3">
    <source>
        <dbReference type="ARBA" id="ARBA00023125"/>
    </source>
</evidence>
<evidence type="ECO:0000256" key="2">
    <source>
        <dbReference type="ARBA" id="ARBA00023015"/>
    </source>
</evidence>
<sequence length="324" mass="36661">MLNDVHLLERHSLLSSADYREIKDKVSQYLCPHSFNVLRDEPIYTRLNGVFFGDSALLDLRYGAPVEITIGDIADQYLFRITLQGHCEVAHGRRSAAMQSGYLSVSSPFAQSRIVTDGECRNLILRVDRDALETQLQRLLGRSLRQSVIFDVSVDHLGAGVVSLYHTLDYICRLYGSGVDGSRLASGLSEYLMQLLLTQLPHNYSADLLIDSRAPLPHHVKKARDYIEEHLDEPISLMTLSELCGVSVRTLQNGFNQFLQQAPVEYIRDRRLAVIHESLKQGRAGETVTDILLRHGINSFGHFSSAYRHRYGCLPSDTLRRQKH</sequence>
<dbReference type="GO" id="GO:0043565">
    <property type="term" value="F:sequence-specific DNA binding"/>
    <property type="evidence" value="ECO:0007669"/>
    <property type="project" value="InterPro"/>
</dbReference>
<name>A0A0F4U140_PSEFL</name>
<dbReference type="EMBL" id="LACC01000008">
    <property type="protein sequence ID" value="KJZ49422.1"/>
    <property type="molecule type" value="Genomic_DNA"/>
</dbReference>
<dbReference type="AlphaFoldDB" id="A0A0F4U140"/>